<protein>
    <submittedName>
        <fullName evidence="1">Uncharacterized protein</fullName>
    </submittedName>
</protein>
<evidence type="ECO:0000313" key="2">
    <source>
        <dbReference type="Proteomes" id="UP000003009"/>
    </source>
</evidence>
<comment type="caution">
    <text evidence="1">The sequence shown here is derived from an EMBL/GenBank/DDBJ whole genome shotgun (WGS) entry which is preliminary data.</text>
</comment>
<organism evidence="1 2">
    <name type="scientific">Kingella oralis ATCC 51147</name>
    <dbReference type="NCBI Taxonomy" id="629741"/>
    <lineage>
        <taxon>Bacteria</taxon>
        <taxon>Pseudomonadati</taxon>
        <taxon>Pseudomonadota</taxon>
        <taxon>Betaproteobacteria</taxon>
        <taxon>Neisseriales</taxon>
        <taxon>Neisseriaceae</taxon>
        <taxon>Kingella</taxon>
    </lineage>
</organism>
<dbReference type="AlphaFoldDB" id="C4GF37"/>
<reference evidence="1" key="1">
    <citation type="submission" date="2009-04" db="EMBL/GenBank/DDBJ databases">
        <authorList>
            <person name="Weinstock G."/>
            <person name="Sodergren E."/>
            <person name="Clifton S."/>
            <person name="Fulton L."/>
            <person name="Fulton B."/>
            <person name="Courtney L."/>
            <person name="Fronick C."/>
            <person name="Harrison M."/>
            <person name="Strong C."/>
            <person name="Farmer C."/>
            <person name="Delahaunty K."/>
            <person name="Markovic C."/>
            <person name="Hall O."/>
            <person name="Minx P."/>
            <person name="Tomlinson C."/>
            <person name="Mitreva M."/>
            <person name="Nelson J."/>
            <person name="Hou S."/>
            <person name="Wollam A."/>
            <person name="Pepin K.H."/>
            <person name="Johnson M."/>
            <person name="Bhonagiri V."/>
            <person name="Nash W.E."/>
            <person name="Warren W."/>
            <person name="Chinwalla A."/>
            <person name="Mardis E.R."/>
            <person name="Wilson R.K."/>
        </authorList>
    </citation>
    <scope>NUCLEOTIDE SEQUENCE [LARGE SCALE GENOMIC DNA]</scope>
    <source>
        <strain evidence="1">ATCC 51147</strain>
    </source>
</reference>
<keyword evidence="2" id="KW-1185">Reference proteome</keyword>
<gene>
    <name evidence="1" type="ORF">GCWU000324_00751</name>
</gene>
<dbReference type="EMBL" id="ACJW02000002">
    <property type="protein sequence ID" value="EEP68842.1"/>
    <property type="molecule type" value="Genomic_DNA"/>
</dbReference>
<dbReference type="Proteomes" id="UP000003009">
    <property type="component" value="Unassembled WGS sequence"/>
</dbReference>
<sequence length="58" mass="6826">MRQPESCQTLLLRIVIQAGGLPQIVGCKLLGRKWEIFVERQRQPEKQNRLVFYHAVFC</sequence>
<dbReference type="HOGENOM" id="CLU_2973412_0_0_4"/>
<accession>C4GF37</accession>
<name>C4GF37_9NEIS</name>
<proteinExistence type="predicted"/>
<evidence type="ECO:0000313" key="1">
    <source>
        <dbReference type="EMBL" id="EEP68842.1"/>
    </source>
</evidence>